<dbReference type="EMBL" id="QEAO01000009">
    <property type="protein sequence ID" value="TPX35228.1"/>
    <property type="molecule type" value="Genomic_DNA"/>
</dbReference>
<feature type="domain" description="Carbohydrate kinase FGGY C-terminal" evidence="5">
    <location>
        <begin position="283"/>
        <end position="490"/>
    </location>
</feature>
<organism evidence="6 7">
    <name type="scientific">Synchytrium microbalum</name>
    <dbReference type="NCBI Taxonomy" id="1806994"/>
    <lineage>
        <taxon>Eukaryota</taxon>
        <taxon>Fungi</taxon>
        <taxon>Fungi incertae sedis</taxon>
        <taxon>Chytridiomycota</taxon>
        <taxon>Chytridiomycota incertae sedis</taxon>
        <taxon>Chytridiomycetes</taxon>
        <taxon>Synchytriales</taxon>
        <taxon>Synchytriaceae</taxon>
        <taxon>Synchytrium</taxon>
    </lineage>
</organism>
<dbReference type="Gene3D" id="3.30.420.40">
    <property type="match status" value="1"/>
</dbReference>
<dbReference type="Pfam" id="PF00370">
    <property type="entry name" value="FGGY_N"/>
    <property type="match status" value="1"/>
</dbReference>
<dbReference type="STRING" id="1806994.A0A507C7B8"/>
<dbReference type="InterPro" id="IPR018484">
    <property type="entry name" value="FGGY_N"/>
</dbReference>
<protein>
    <submittedName>
        <fullName evidence="6">Glycerol kinase</fullName>
    </submittedName>
</protein>
<feature type="domain" description="Carbohydrate kinase FGGY N-terminal" evidence="4">
    <location>
        <begin position="6"/>
        <end position="267"/>
    </location>
</feature>
<dbReference type="GO" id="GO:0019321">
    <property type="term" value="P:pentose metabolic process"/>
    <property type="evidence" value="ECO:0007669"/>
    <property type="project" value="TreeGrafter"/>
</dbReference>
<evidence type="ECO:0000256" key="1">
    <source>
        <dbReference type="ARBA" id="ARBA00009156"/>
    </source>
</evidence>
<keyword evidence="7" id="KW-1185">Reference proteome</keyword>
<dbReference type="Gene3D" id="1.20.58.2240">
    <property type="match status" value="1"/>
</dbReference>
<comment type="similarity">
    <text evidence="1">Belongs to the FGGY kinase family.</text>
</comment>
<reference evidence="6 7" key="1">
    <citation type="journal article" date="2019" name="Sci. Rep.">
        <title>Comparative genomics of chytrid fungi reveal insights into the obligate biotrophic and pathogenic lifestyle of Synchytrium endobioticum.</title>
        <authorList>
            <person name="van de Vossenberg B.T.L.H."/>
            <person name="Warris S."/>
            <person name="Nguyen H.D.T."/>
            <person name="van Gent-Pelzer M.P.E."/>
            <person name="Joly D.L."/>
            <person name="van de Geest H.C."/>
            <person name="Bonants P.J.M."/>
            <person name="Smith D.S."/>
            <person name="Levesque C.A."/>
            <person name="van der Lee T.A.J."/>
        </authorList>
    </citation>
    <scope>NUCLEOTIDE SEQUENCE [LARGE SCALE GENOMIC DNA]</scope>
    <source>
        <strain evidence="6 7">JEL517</strain>
    </source>
</reference>
<accession>A0A507C7B8</accession>
<dbReference type="PIRSF" id="PIRSF000538">
    <property type="entry name" value="GlpK"/>
    <property type="match status" value="1"/>
</dbReference>
<dbReference type="SUPFAM" id="SSF53067">
    <property type="entry name" value="Actin-like ATPase domain"/>
    <property type="match status" value="2"/>
</dbReference>
<dbReference type="InterPro" id="IPR006003">
    <property type="entry name" value="FGGY_RbtK-like"/>
</dbReference>
<evidence type="ECO:0000313" key="7">
    <source>
        <dbReference type="Proteomes" id="UP000319731"/>
    </source>
</evidence>
<gene>
    <name evidence="6" type="primary">GUT1</name>
    <name evidence="6" type="ORF">SmJEL517_g02300</name>
</gene>
<evidence type="ECO:0000259" key="5">
    <source>
        <dbReference type="Pfam" id="PF02782"/>
    </source>
</evidence>
<dbReference type="AlphaFoldDB" id="A0A507C7B8"/>
<dbReference type="GO" id="GO:0005737">
    <property type="term" value="C:cytoplasm"/>
    <property type="evidence" value="ECO:0007669"/>
    <property type="project" value="TreeGrafter"/>
</dbReference>
<dbReference type="InterPro" id="IPR043129">
    <property type="entry name" value="ATPase_NBD"/>
</dbReference>
<dbReference type="GeneID" id="42003525"/>
<name>A0A507C7B8_9FUNG</name>
<dbReference type="CDD" id="cd07782">
    <property type="entry name" value="ASKHA_NBD_FGGY_D-RBK"/>
    <property type="match status" value="1"/>
</dbReference>
<dbReference type="NCBIfam" id="TIGR01315">
    <property type="entry name" value="5C_CHO_kinase"/>
    <property type="match status" value="1"/>
</dbReference>
<dbReference type="InterPro" id="IPR000577">
    <property type="entry name" value="Carb_kinase_FGGY"/>
</dbReference>
<dbReference type="PANTHER" id="PTHR43435:SF4">
    <property type="entry name" value="FGGY CARBOHYDRATE KINASE DOMAIN-CONTAINING PROTEIN"/>
    <property type="match status" value="1"/>
</dbReference>
<proteinExistence type="inferred from homology"/>
<evidence type="ECO:0000313" key="6">
    <source>
        <dbReference type="EMBL" id="TPX35228.1"/>
    </source>
</evidence>
<keyword evidence="3 6" id="KW-0418">Kinase</keyword>
<evidence type="ECO:0000256" key="3">
    <source>
        <dbReference type="ARBA" id="ARBA00022777"/>
    </source>
</evidence>
<dbReference type="OrthoDB" id="203824at2759"/>
<sequence>MEEAFFVGVDVGTASARAAVFTSTGECKGFGVNALIIYQDAANSEYSQATDQIWEAVCQSVKDALRISGVPLKAIKCIGFDATCSLVCLSEACQPVSVESQPTTISTYVPNVMMWMDHRAQAQAEALSKLITSPVLARTGRKISPEMTVAKLVYLSQRLPDTYSKIGHFMELPDFLSWRASGSLKRGVCSVACKWGFDIDIGWDEQFLKDAGLQDMVNDHYCRIGSEFSKPGEALGQGLSEKAAEELGLLPGISVASAVIDAYAGALATFGYQLSEQDISTRLAMICGTSSCHVALSKYPVYVDNVWGPYKDVLFRNMFAGEAGQSATGKVIDFVIDTHMAKGEAEANSRALGMNLYEYLEIEAAKESPALPEMATKDVHVLPDFHGNRSPYADPTMKGIVAGLTLDSSVKSLALLYVATIQGLVYQTKHIIDNMNTSGHGIKSIHMSGGLCKNTLLMQTLSDVTLLPVVLPLNIDETVTLGAAMTAAASSGLYSLEEASKKMNQTSKVMYPSSSLDVRNYHIQKYAVYQELCKLQLTIKGIMK</sequence>
<dbReference type="RefSeq" id="XP_031025755.1">
    <property type="nucleotide sequence ID" value="XM_031168228.1"/>
</dbReference>
<comment type="caution">
    <text evidence="6">The sequence shown here is derived from an EMBL/GenBank/DDBJ whole genome shotgun (WGS) entry which is preliminary data.</text>
</comment>
<dbReference type="InterPro" id="IPR018485">
    <property type="entry name" value="FGGY_C"/>
</dbReference>
<evidence type="ECO:0000256" key="2">
    <source>
        <dbReference type="ARBA" id="ARBA00022679"/>
    </source>
</evidence>
<dbReference type="Pfam" id="PF02782">
    <property type="entry name" value="FGGY_C"/>
    <property type="match status" value="1"/>
</dbReference>
<dbReference type="Proteomes" id="UP000319731">
    <property type="component" value="Unassembled WGS sequence"/>
</dbReference>
<dbReference type="GO" id="GO:0019150">
    <property type="term" value="F:D-ribulokinase activity"/>
    <property type="evidence" value="ECO:0007669"/>
    <property type="project" value="TreeGrafter"/>
</dbReference>
<keyword evidence="2" id="KW-0808">Transferase</keyword>
<evidence type="ECO:0000259" key="4">
    <source>
        <dbReference type="Pfam" id="PF00370"/>
    </source>
</evidence>
<dbReference type="PANTHER" id="PTHR43435">
    <property type="entry name" value="RIBULOKINASE"/>
    <property type="match status" value="1"/>
</dbReference>